<keyword evidence="2" id="KW-1185">Reference proteome</keyword>
<gene>
    <name evidence="1" type="ORF">HEK616_40600</name>
</gene>
<dbReference type="Proteomes" id="UP001059597">
    <property type="component" value="Chromosome"/>
</dbReference>
<accession>A0ABM7ZW55</accession>
<evidence type="ECO:0000313" key="2">
    <source>
        <dbReference type="Proteomes" id="UP001059597"/>
    </source>
</evidence>
<protein>
    <submittedName>
        <fullName evidence="1">Uncharacterized protein</fullName>
    </submittedName>
</protein>
<dbReference type="EMBL" id="AP026073">
    <property type="protein sequence ID" value="BDM70573.1"/>
    <property type="molecule type" value="Genomic_DNA"/>
</dbReference>
<reference evidence="1" key="1">
    <citation type="submission" date="2022-06" db="EMBL/GenBank/DDBJ databases">
        <title>Complete genome sequence of Streptomyces nigrescens HEK616.</title>
        <authorList>
            <person name="Asamizu S."/>
            <person name="Onaka H."/>
        </authorList>
    </citation>
    <scope>NUCLEOTIDE SEQUENCE</scope>
    <source>
        <strain evidence="1">HEK616</strain>
    </source>
</reference>
<dbReference type="RefSeq" id="WP_261954296.1">
    <property type="nucleotide sequence ID" value="NZ_AP026073.1"/>
</dbReference>
<sequence length="55" mass="5989">MTFGELIRALNTVPITAHSDTVAFLDVDAADAFDIRRVDYSESEGVVWLCGDVAD</sequence>
<evidence type="ECO:0000313" key="1">
    <source>
        <dbReference type="EMBL" id="BDM70573.1"/>
    </source>
</evidence>
<proteinExistence type="predicted"/>
<name>A0ABM7ZW55_STRNI</name>
<organism evidence="1 2">
    <name type="scientific">Streptomyces nigrescens</name>
    <dbReference type="NCBI Taxonomy" id="1920"/>
    <lineage>
        <taxon>Bacteria</taxon>
        <taxon>Bacillati</taxon>
        <taxon>Actinomycetota</taxon>
        <taxon>Actinomycetes</taxon>
        <taxon>Kitasatosporales</taxon>
        <taxon>Streptomycetaceae</taxon>
        <taxon>Streptomyces</taxon>
    </lineage>
</organism>